<keyword evidence="6 7" id="KW-0539">Nucleus</keyword>
<feature type="region of interest" description="Disordered" evidence="8">
    <location>
        <begin position="1"/>
        <end position="68"/>
    </location>
</feature>
<dbReference type="GO" id="GO:0010628">
    <property type="term" value="P:positive regulation of gene expression"/>
    <property type="evidence" value="ECO:0007669"/>
    <property type="project" value="UniProtKB-ARBA"/>
</dbReference>
<feature type="domain" description="Histone deacetylase interacting" evidence="9">
    <location>
        <begin position="547"/>
        <end position="648"/>
    </location>
</feature>
<feature type="region of interest" description="Disordered" evidence="8">
    <location>
        <begin position="1426"/>
        <end position="1446"/>
    </location>
</feature>
<evidence type="ECO:0000256" key="5">
    <source>
        <dbReference type="ARBA" id="ARBA00023163"/>
    </source>
</evidence>
<protein>
    <recommendedName>
        <fullName evidence="9">Histone deacetylase interacting domain-containing protein</fullName>
    </recommendedName>
</protein>
<reference evidence="10 11" key="1">
    <citation type="journal article" date="2016" name="Proc. Natl. Acad. Sci. U.S.A.">
        <title>Comparative genomics of biotechnologically important yeasts.</title>
        <authorList>
            <person name="Riley R."/>
            <person name="Haridas S."/>
            <person name="Wolfe K.H."/>
            <person name="Lopes M.R."/>
            <person name="Hittinger C.T."/>
            <person name="Goeker M."/>
            <person name="Salamov A.A."/>
            <person name="Wisecaver J.H."/>
            <person name="Long T.M."/>
            <person name="Calvey C.H."/>
            <person name="Aerts A.L."/>
            <person name="Barry K.W."/>
            <person name="Choi C."/>
            <person name="Clum A."/>
            <person name="Coughlan A.Y."/>
            <person name="Deshpande S."/>
            <person name="Douglass A.P."/>
            <person name="Hanson S.J."/>
            <person name="Klenk H.-P."/>
            <person name="LaButti K.M."/>
            <person name="Lapidus A."/>
            <person name="Lindquist E.A."/>
            <person name="Lipzen A.M."/>
            <person name="Meier-Kolthoff J.P."/>
            <person name="Ohm R.A."/>
            <person name="Otillar R.P."/>
            <person name="Pangilinan J.L."/>
            <person name="Peng Y."/>
            <person name="Rokas A."/>
            <person name="Rosa C.A."/>
            <person name="Scheuner C."/>
            <person name="Sibirny A.A."/>
            <person name="Slot J.C."/>
            <person name="Stielow J.B."/>
            <person name="Sun H."/>
            <person name="Kurtzman C.P."/>
            <person name="Blackwell M."/>
            <person name="Grigoriev I.V."/>
            <person name="Jeffries T.W."/>
        </authorList>
    </citation>
    <scope>NUCLEOTIDE SEQUENCE [LARGE SCALE GENOMIC DNA]</scope>
    <source>
        <strain evidence="10 11">DSM 6958</strain>
    </source>
</reference>
<dbReference type="FunFam" id="1.20.1160.11:FF:000001">
    <property type="entry name" value="Paired amphipathic helix protein Sin3"/>
    <property type="match status" value="1"/>
</dbReference>
<keyword evidence="5" id="KW-0804">Transcription</keyword>
<dbReference type="PROSITE" id="PS51477">
    <property type="entry name" value="PAH"/>
    <property type="match status" value="3"/>
</dbReference>
<keyword evidence="4" id="KW-0805">Transcription regulation</keyword>
<dbReference type="GO" id="GO:0003714">
    <property type="term" value="F:transcription corepressor activity"/>
    <property type="evidence" value="ECO:0007669"/>
    <property type="project" value="InterPro"/>
</dbReference>
<dbReference type="FunFam" id="1.20.1160.11:FF:000003">
    <property type="entry name" value="Paired amphipathic helix SIN3-like protein"/>
    <property type="match status" value="1"/>
</dbReference>
<keyword evidence="3" id="KW-0677">Repeat</keyword>
<proteinExistence type="predicted"/>
<evidence type="ECO:0000313" key="11">
    <source>
        <dbReference type="Proteomes" id="UP000095009"/>
    </source>
</evidence>
<comment type="subcellular location">
    <subcellularLocation>
        <location evidence="1 7">Nucleus</location>
    </subcellularLocation>
</comment>
<dbReference type="InterPro" id="IPR003822">
    <property type="entry name" value="PAH"/>
</dbReference>
<evidence type="ECO:0000256" key="6">
    <source>
        <dbReference type="ARBA" id="ARBA00023242"/>
    </source>
</evidence>
<feature type="region of interest" description="Disordered" evidence="8">
    <location>
        <begin position="876"/>
        <end position="899"/>
    </location>
</feature>
<feature type="region of interest" description="Disordered" evidence="8">
    <location>
        <begin position="334"/>
        <end position="353"/>
    </location>
</feature>
<dbReference type="InterPro" id="IPR013194">
    <property type="entry name" value="HDAC_interact_dom"/>
</dbReference>
<dbReference type="GO" id="GO:0033698">
    <property type="term" value="C:Rpd3L complex"/>
    <property type="evidence" value="ECO:0007669"/>
    <property type="project" value="UniProtKB-ARBA"/>
</dbReference>
<dbReference type="Gene3D" id="1.20.1160.11">
    <property type="entry name" value="Paired amphipathic helix"/>
    <property type="match status" value="3"/>
</dbReference>
<gene>
    <name evidence="10" type="ORF">NADFUDRAFT_30554</name>
</gene>
<dbReference type="SUPFAM" id="SSF47762">
    <property type="entry name" value="PAH2 domain"/>
    <property type="match status" value="3"/>
</dbReference>
<dbReference type="Pfam" id="PF02671">
    <property type="entry name" value="PAH"/>
    <property type="match status" value="3"/>
</dbReference>
<dbReference type="Pfam" id="PF08295">
    <property type="entry name" value="Sin3_corepress"/>
    <property type="match status" value="1"/>
</dbReference>
<dbReference type="FunFam" id="1.20.1160.11:FF:000002">
    <property type="entry name" value="Paired amphipathic helix protein SIN3"/>
    <property type="match status" value="1"/>
</dbReference>
<evidence type="ECO:0000256" key="7">
    <source>
        <dbReference type="PROSITE-ProRule" id="PRU00810"/>
    </source>
</evidence>
<keyword evidence="11" id="KW-1185">Reference proteome</keyword>
<dbReference type="STRING" id="857566.A0A1E3PS83"/>
<feature type="region of interest" description="Disordered" evidence="8">
    <location>
        <begin position="1280"/>
        <end position="1332"/>
    </location>
</feature>
<dbReference type="Proteomes" id="UP000095009">
    <property type="component" value="Unassembled WGS sequence"/>
</dbReference>
<keyword evidence="2" id="KW-0678">Repressor</keyword>
<dbReference type="InterPro" id="IPR031693">
    <property type="entry name" value="Sin3_C"/>
</dbReference>
<dbReference type="Pfam" id="PF16879">
    <property type="entry name" value="Sin3a_C"/>
    <property type="match status" value="1"/>
</dbReference>
<dbReference type="SMART" id="SM00761">
    <property type="entry name" value="HDAC_interact"/>
    <property type="match status" value="1"/>
</dbReference>
<dbReference type="OrthoDB" id="10265969at2759"/>
<dbReference type="InterPro" id="IPR039774">
    <property type="entry name" value="Sin3-like"/>
</dbReference>
<evidence type="ECO:0000256" key="8">
    <source>
        <dbReference type="SAM" id="MobiDB-lite"/>
    </source>
</evidence>
<name>A0A1E3PS83_9ASCO</name>
<evidence type="ECO:0000256" key="4">
    <source>
        <dbReference type="ARBA" id="ARBA00023015"/>
    </source>
</evidence>
<accession>A0A1E3PS83</accession>
<feature type="compositionally biased region" description="Polar residues" evidence="8">
    <location>
        <begin position="1312"/>
        <end position="1328"/>
    </location>
</feature>
<evidence type="ECO:0000256" key="1">
    <source>
        <dbReference type="ARBA" id="ARBA00004123"/>
    </source>
</evidence>
<dbReference type="PANTHER" id="PTHR12346">
    <property type="entry name" value="SIN3B-RELATED"/>
    <property type="match status" value="1"/>
</dbReference>
<evidence type="ECO:0000313" key="10">
    <source>
        <dbReference type="EMBL" id="ODQ68295.1"/>
    </source>
</evidence>
<dbReference type="PANTHER" id="PTHR12346:SF0">
    <property type="entry name" value="SIN3A, ISOFORM G"/>
    <property type="match status" value="1"/>
</dbReference>
<organism evidence="10 11">
    <name type="scientific">Nadsonia fulvescens var. elongata DSM 6958</name>
    <dbReference type="NCBI Taxonomy" id="857566"/>
    <lineage>
        <taxon>Eukaryota</taxon>
        <taxon>Fungi</taxon>
        <taxon>Dikarya</taxon>
        <taxon>Ascomycota</taxon>
        <taxon>Saccharomycotina</taxon>
        <taxon>Dipodascomycetes</taxon>
        <taxon>Dipodascales</taxon>
        <taxon>Dipodascales incertae sedis</taxon>
        <taxon>Nadsonia</taxon>
    </lineage>
</organism>
<dbReference type="GO" id="GO:0000122">
    <property type="term" value="P:negative regulation of transcription by RNA polymerase II"/>
    <property type="evidence" value="ECO:0007669"/>
    <property type="project" value="TreeGrafter"/>
</dbReference>
<feature type="compositionally biased region" description="Basic and acidic residues" evidence="8">
    <location>
        <begin position="1284"/>
        <end position="1307"/>
    </location>
</feature>
<evidence type="ECO:0000256" key="3">
    <source>
        <dbReference type="ARBA" id="ARBA00022737"/>
    </source>
</evidence>
<dbReference type="EMBL" id="KV454406">
    <property type="protein sequence ID" value="ODQ68295.1"/>
    <property type="molecule type" value="Genomic_DNA"/>
</dbReference>
<dbReference type="InterPro" id="IPR036600">
    <property type="entry name" value="PAH_sf"/>
</dbReference>
<evidence type="ECO:0000256" key="2">
    <source>
        <dbReference type="ARBA" id="ARBA00022491"/>
    </source>
</evidence>
<sequence length="1446" mass="163039">MANQEIWHGSSEDGENIHKQLSQPPQPVIAPPQGQAPQGFHSTQGLPVLPPPSALGSGPHSVAQQGGYYPPISSLPGIGNTNGAPAAYSGITGGHGLSPSPAATNAPSAALLGSYRPLNVKDALSYLDQVKIQFQNQPDVYNHFLDIMKDFKTQSIDTPGVIDRVSTLFRGHPNLIQGFNTFLPTGYHIECSMDPSDPNPIRVTTPMGTTTRPGSEPMSAFLPENRWPTQEGYMSYVGEPNVIGGSMSQLHAAANGRQPVNELRRPGGPVEFNHAISYVNKIKNRFVNQPDIYKNFLEILQTYQREQKPLAEVYSQVTILFKEAPDLLDDFKQFLPDTSQQPQPPQQPRNMHDMYRLPPVGNFAPPAMGSLPREAEQVDRRDRASISGISNGSIAHNGSINDNVDLQGIPHGDNIPISHMRSSVSGKFDSSSLKTKDGVPVSPKLIPAAPAPLEPTNQNEVITEEVTFFDRAKKFIGRKQTYNEFLKVLNLFSQGLIDKNVLVERVEGFLGANPDLMDWFKQFIRYDGKPLHIDQIVFKKHQLELSLCKSYGPSYRLLPKTETFMPCSGRDEMCWEVLNDEWVGHPTWASEDSGFVAHRKNQYEEVLHRVEEERHEYDFYIEANLRTIQTLETIANRIANMTSDEKATFKLPVGLGHTSTIYQKVVKKIYDKQRGLEVINALHENPAIAVPVVLRRLKQKDEEWKRAHREWNKVWRETEQKVFYKSLDHRGLTFKQTDKRFLTTKQLVAEISIVKTEQTNRKVNQWTPKPVDQLNYIIEDFSIFSDIYRLMKSFLTNSNTYSVNDREKIEVFYKSFVTVFFDVSVEELIGASKSLGESSVKKENLLAPSPTTGSKRKDIDTDLLRSILRKAKYSINSKRKPDSDGVHATGANDAEGELLPDEIEQTGEPWIQASEKSEASTEDNSKKRAKYNLFGNTAIYIFFRYLQVIYERLKEVKDLESTVVNDIVSKKPIDFAVDFDLYDRKLQDMGLAFGPEGCYDQLLRLSEKLIEGEVEHQWFEETLRQTYRNRAYKLFTIDKVIQNFTKHINAIISDQKSSDALVLFENDRNMSLTTVKKQIIYRLRVRSVIGSDENMFRIEWNDAEKRVAIQYIGPDSPSVSLNSQTEEEKWNYYVTSYIMANPTEGVSNERVELPFLKISLDKAKSAQHSEYKAENEHRLDATDSNRPYFDYIKAGLLIRICMNTYKMFFEPNTEDVFIKRLSQKDILRAGAGAESTQRQTKWNSVLSSRWKKNLSKTEAQICEEKYDEWIKNGPDALESFEASHASESDHEGGDNKKDEKHVERSESDAATLPNTTPLTDVESTSASTPVPVIQLEPNQLTKPKLDIIPASTIPVLKPTINQLQSPITENSPITDVVVENRDASDSAASANTFINNFDSVPVKNPIQTAGETCTDPLLSLSNVTSDTTVAEKPANGKDGEINTNSS</sequence>
<evidence type="ECO:0000259" key="9">
    <source>
        <dbReference type="SMART" id="SM00761"/>
    </source>
</evidence>